<dbReference type="Pfam" id="PF01828">
    <property type="entry name" value="Peptidase_A4"/>
    <property type="match status" value="1"/>
</dbReference>
<keyword evidence="4" id="KW-1185">Reference proteome</keyword>
<feature type="chain" id="PRO_5043052809" evidence="2">
    <location>
        <begin position="20"/>
        <end position="306"/>
    </location>
</feature>
<evidence type="ECO:0000256" key="1">
    <source>
        <dbReference type="PIRSR" id="PIRSR600250-50"/>
    </source>
</evidence>
<dbReference type="EMBL" id="MU860010">
    <property type="protein sequence ID" value="KAK4242234.1"/>
    <property type="molecule type" value="Genomic_DNA"/>
</dbReference>
<feature type="active site" description="Proton acceptor" evidence="1">
    <location>
        <position position="233"/>
    </location>
</feature>
<dbReference type="PANTHER" id="PTHR37536:SF1">
    <property type="entry name" value="ASPERGILLOPEPSIN, PUTAITVE (AFU_ORTHOLOGUE AFUA_7G01200)"/>
    <property type="match status" value="1"/>
</dbReference>
<reference evidence="3" key="1">
    <citation type="journal article" date="2023" name="Mol. Phylogenet. Evol.">
        <title>Genome-scale phylogeny and comparative genomics of the fungal order Sordariales.</title>
        <authorList>
            <person name="Hensen N."/>
            <person name="Bonometti L."/>
            <person name="Westerberg I."/>
            <person name="Brannstrom I.O."/>
            <person name="Guillou S."/>
            <person name="Cros-Aarteil S."/>
            <person name="Calhoun S."/>
            <person name="Haridas S."/>
            <person name="Kuo A."/>
            <person name="Mondo S."/>
            <person name="Pangilinan J."/>
            <person name="Riley R."/>
            <person name="LaButti K."/>
            <person name="Andreopoulos B."/>
            <person name="Lipzen A."/>
            <person name="Chen C."/>
            <person name="Yan M."/>
            <person name="Daum C."/>
            <person name="Ng V."/>
            <person name="Clum A."/>
            <person name="Steindorff A."/>
            <person name="Ohm R.A."/>
            <person name="Martin F."/>
            <person name="Silar P."/>
            <person name="Natvig D.O."/>
            <person name="Lalanne C."/>
            <person name="Gautier V."/>
            <person name="Ament-Velasquez S.L."/>
            <person name="Kruys A."/>
            <person name="Hutchinson M.I."/>
            <person name="Powell A.J."/>
            <person name="Barry K."/>
            <person name="Miller A.N."/>
            <person name="Grigoriev I.V."/>
            <person name="Debuchy R."/>
            <person name="Gladieux P."/>
            <person name="Hiltunen Thoren M."/>
            <person name="Johannesson H."/>
        </authorList>
    </citation>
    <scope>NUCLEOTIDE SEQUENCE</scope>
    <source>
        <strain evidence="3">CBS 532.94</strain>
    </source>
</reference>
<gene>
    <name evidence="3" type="ORF">C8A03DRAFT_40362</name>
</gene>
<dbReference type="InterPro" id="IPR013320">
    <property type="entry name" value="ConA-like_dom_sf"/>
</dbReference>
<feature type="signal peptide" evidence="2">
    <location>
        <begin position="1"/>
        <end position="19"/>
    </location>
</feature>
<dbReference type="Gene3D" id="2.60.120.700">
    <property type="entry name" value="Peptidase G1"/>
    <property type="match status" value="1"/>
</dbReference>
<dbReference type="SUPFAM" id="SSF49899">
    <property type="entry name" value="Concanavalin A-like lectins/glucanases"/>
    <property type="match status" value="1"/>
</dbReference>
<dbReference type="AlphaFoldDB" id="A0AAN7CHM7"/>
<dbReference type="GO" id="GO:0006508">
    <property type="term" value="P:proteolysis"/>
    <property type="evidence" value="ECO:0007669"/>
    <property type="project" value="InterPro"/>
</dbReference>
<dbReference type="GO" id="GO:0070007">
    <property type="term" value="F:glutamic-type endopeptidase activity"/>
    <property type="evidence" value="ECO:0007669"/>
    <property type="project" value="InterPro"/>
</dbReference>
<sequence>MRPTTLLTLLLTTAAGASAASLRLPLAPTRPRDAPRLRLLHTFSAPSNARVLSASAPSTESTKGGAILTLDDGSLISSVQGTFRVPPAEPPTSGPTANNPVGVYATSFWVGIDSARPPSPSNSPCGGSLRAGVDIFFDGTIGGPQSPFAWYQFAPGMGSAVGFDEGFSVAEGDLVRFTLNAGNGEVVVLAENFGGNVTCVNTNGTQPIKSVRQVLSPSARGRLCRTEAAFLVEDFPLDGRPDVPVALANFTSVAFGTRVTLGDGSVRDLAGAEVLDVRQLQQGGKLTSCEVAGDKVKCARVVQGDT</sequence>
<reference evidence="3" key="2">
    <citation type="submission" date="2023-05" db="EMBL/GenBank/DDBJ databases">
        <authorList>
            <consortium name="Lawrence Berkeley National Laboratory"/>
            <person name="Steindorff A."/>
            <person name="Hensen N."/>
            <person name="Bonometti L."/>
            <person name="Westerberg I."/>
            <person name="Brannstrom I.O."/>
            <person name="Guillou S."/>
            <person name="Cros-Aarteil S."/>
            <person name="Calhoun S."/>
            <person name="Haridas S."/>
            <person name="Kuo A."/>
            <person name="Mondo S."/>
            <person name="Pangilinan J."/>
            <person name="Riley R."/>
            <person name="Labutti K."/>
            <person name="Andreopoulos B."/>
            <person name="Lipzen A."/>
            <person name="Chen C."/>
            <person name="Yanf M."/>
            <person name="Daum C."/>
            <person name="Ng V."/>
            <person name="Clum A."/>
            <person name="Ohm R."/>
            <person name="Martin F."/>
            <person name="Silar P."/>
            <person name="Natvig D."/>
            <person name="Lalanne C."/>
            <person name="Gautier V."/>
            <person name="Ament-Velasquez S.L."/>
            <person name="Kruys A."/>
            <person name="Hutchinson M.I."/>
            <person name="Powell A.J."/>
            <person name="Barry K."/>
            <person name="Miller A.N."/>
            <person name="Grigoriev I.V."/>
            <person name="Debuchy R."/>
            <person name="Gladieux P."/>
            <person name="Thoren M.H."/>
            <person name="Johannesson H."/>
        </authorList>
    </citation>
    <scope>NUCLEOTIDE SEQUENCE</scope>
    <source>
        <strain evidence="3">CBS 532.94</strain>
    </source>
</reference>
<dbReference type="Proteomes" id="UP001303760">
    <property type="component" value="Unassembled WGS sequence"/>
</dbReference>
<keyword evidence="2" id="KW-0732">Signal</keyword>
<organism evidence="3 4">
    <name type="scientific">Achaetomium macrosporum</name>
    <dbReference type="NCBI Taxonomy" id="79813"/>
    <lineage>
        <taxon>Eukaryota</taxon>
        <taxon>Fungi</taxon>
        <taxon>Dikarya</taxon>
        <taxon>Ascomycota</taxon>
        <taxon>Pezizomycotina</taxon>
        <taxon>Sordariomycetes</taxon>
        <taxon>Sordariomycetidae</taxon>
        <taxon>Sordariales</taxon>
        <taxon>Chaetomiaceae</taxon>
        <taxon>Achaetomium</taxon>
    </lineage>
</organism>
<evidence type="ECO:0000256" key="2">
    <source>
        <dbReference type="SAM" id="SignalP"/>
    </source>
</evidence>
<name>A0AAN7CHM7_9PEZI</name>
<accession>A0AAN7CHM7</accession>
<dbReference type="InterPro" id="IPR038656">
    <property type="entry name" value="Peptidase_G1_sf"/>
</dbReference>
<evidence type="ECO:0000313" key="4">
    <source>
        <dbReference type="Proteomes" id="UP001303760"/>
    </source>
</evidence>
<dbReference type="PANTHER" id="PTHR37536">
    <property type="entry name" value="PUTATIVE (AFU_ORTHOLOGUE AFUA_3G02970)-RELATED"/>
    <property type="match status" value="1"/>
</dbReference>
<comment type="caution">
    <text evidence="3">The sequence shown here is derived from an EMBL/GenBank/DDBJ whole genome shotgun (WGS) entry which is preliminary data.</text>
</comment>
<dbReference type="CDD" id="cd13426">
    <property type="entry name" value="Peptidase_G1"/>
    <property type="match status" value="1"/>
</dbReference>
<protein>
    <submittedName>
        <fullName evidence="3">Concanavalin A-like lectin/glucanase domain-containing protein</fullName>
    </submittedName>
</protein>
<dbReference type="InterPro" id="IPR000250">
    <property type="entry name" value="Peptidase_G1"/>
</dbReference>
<evidence type="ECO:0000313" key="3">
    <source>
        <dbReference type="EMBL" id="KAK4242234.1"/>
    </source>
</evidence>
<proteinExistence type="predicted"/>